<dbReference type="SMART" id="SM00382">
    <property type="entry name" value="AAA"/>
    <property type="match status" value="1"/>
</dbReference>
<keyword evidence="6 9" id="KW-0067">ATP-binding</keyword>
<dbReference type="Gene3D" id="3.40.50.300">
    <property type="entry name" value="P-loop containing nucleotide triphosphate hydrolases"/>
    <property type="match status" value="1"/>
</dbReference>
<proteinExistence type="inferred from homology"/>
<dbReference type="GO" id="GO:0005524">
    <property type="term" value="F:ATP binding"/>
    <property type="evidence" value="ECO:0007669"/>
    <property type="project" value="UniProtKB-KW"/>
</dbReference>
<dbReference type="InterPro" id="IPR027417">
    <property type="entry name" value="P-loop_NTPase"/>
</dbReference>
<evidence type="ECO:0000256" key="3">
    <source>
        <dbReference type="ARBA" id="ARBA00022448"/>
    </source>
</evidence>
<sequence>MDDNLLSIQNLRVYFKGKENLIKAVDGIDLEIKKQEILCIVGESGSGKSVTSLSVMGLVPTQGYIESGNIKLLDQDLTTITEKELSNIRGNEISMIFQEPMTSLNPVLSIGDQMSEVLLRHRKITKKGALKKTVEMLEYIGFSRTEEILKSYPHELSGGMRQRIMIGMALLCEPKLIIADEPTTALDVTIQAQVLDLMKKMRNEFSTSIMMITHDLGVVAEMADQVAVMYGGQIVERVCADKLFEDPKHPYSKALIKSVPVIESENQTLYSIPGTVPSADNFPKGCRFADRCELAQASCFEKMPDLREFEEGHYIRCDVVNNVRRDIDEGSFARSKGG</sequence>
<dbReference type="PANTHER" id="PTHR43297">
    <property type="entry name" value="OLIGOPEPTIDE TRANSPORT ATP-BINDING PROTEIN APPD"/>
    <property type="match status" value="1"/>
</dbReference>
<keyword evidence="10" id="KW-1185">Reference proteome</keyword>
<gene>
    <name evidence="9" type="ORF">NP439_19830</name>
</gene>
<protein>
    <submittedName>
        <fullName evidence="9">ABC transporter ATP-binding protein</fullName>
    </submittedName>
</protein>
<dbReference type="CDD" id="cd03257">
    <property type="entry name" value="ABC_NikE_OppD_transporters"/>
    <property type="match status" value="1"/>
</dbReference>
<evidence type="ECO:0000256" key="4">
    <source>
        <dbReference type="ARBA" id="ARBA00022475"/>
    </source>
</evidence>
<evidence type="ECO:0000256" key="6">
    <source>
        <dbReference type="ARBA" id="ARBA00022840"/>
    </source>
</evidence>
<organism evidence="9 10">
    <name type="scientific">Oceanobacillus jeddahense</name>
    <dbReference type="NCBI Taxonomy" id="1462527"/>
    <lineage>
        <taxon>Bacteria</taxon>
        <taxon>Bacillati</taxon>
        <taxon>Bacillota</taxon>
        <taxon>Bacilli</taxon>
        <taxon>Bacillales</taxon>
        <taxon>Bacillaceae</taxon>
        <taxon>Oceanobacillus</taxon>
    </lineage>
</organism>
<dbReference type="Pfam" id="PF00005">
    <property type="entry name" value="ABC_tran"/>
    <property type="match status" value="1"/>
</dbReference>
<keyword evidence="3" id="KW-0813">Transport</keyword>
<dbReference type="PROSITE" id="PS50893">
    <property type="entry name" value="ABC_TRANSPORTER_2"/>
    <property type="match status" value="1"/>
</dbReference>
<evidence type="ECO:0000313" key="10">
    <source>
        <dbReference type="Proteomes" id="UP001059773"/>
    </source>
</evidence>
<dbReference type="SUPFAM" id="SSF52540">
    <property type="entry name" value="P-loop containing nucleoside triphosphate hydrolases"/>
    <property type="match status" value="1"/>
</dbReference>
<evidence type="ECO:0000313" key="9">
    <source>
        <dbReference type="EMBL" id="UUI05625.1"/>
    </source>
</evidence>
<evidence type="ECO:0000259" key="8">
    <source>
        <dbReference type="PROSITE" id="PS50893"/>
    </source>
</evidence>
<dbReference type="InterPro" id="IPR013563">
    <property type="entry name" value="Oligopep_ABC_C"/>
</dbReference>
<feature type="domain" description="ABC transporter" evidence="8">
    <location>
        <begin position="8"/>
        <end position="256"/>
    </location>
</feature>
<dbReference type="EMBL" id="CP101914">
    <property type="protein sequence ID" value="UUI05625.1"/>
    <property type="molecule type" value="Genomic_DNA"/>
</dbReference>
<reference evidence="9" key="1">
    <citation type="submission" date="2022-07" db="EMBL/GenBank/DDBJ databases">
        <title>FELIX.</title>
        <authorList>
            <person name="Wan K.H."/>
            <person name="Park S."/>
            <person name="Lawrence Q."/>
            <person name="Eichenberger J.P."/>
            <person name="Booth B.W."/>
            <person name="Piaggio A.J."/>
            <person name="Chandler J.C."/>
            <person name="Franklin A.B."/>
            <person name="Celniker S.E."/>
        </authorList>
    </citation>
    <scope>NUCLEOTIDE SEQUENCE</scope>
    <source>
        <strain evidence="9">QA-1986 374</strain>
    </source>
</reference>
<evidence type="ECO:0000256" key="2">
    <source>
        <dbReference type="ARBA" id="ARBA00005417"/>
    </source>
</evidence>
<dbReference type="RefSeq" id="WP_256710450.1">
    <property type="nucleotide sequence ID" value="NZ_CP101914.1"/>
</dbReference>
<dbReference type="Proteomes" id="UP001059773">
    <property type="component" value="Chromosome"/>
</dbReference>
<keyword evidence="4" id="KW-1003">Cell membrane</keyword>
<dbReference type="InterPro" id="IPR003593">
    <property type="entry name" value="AAA+_ATPase"/>
</dbReference>
<dbReference type="InterPro" id="IPR003439">
    <property type="entry name" value="ABC_transporter-like_ATP-bd"/>
</dbReference>
<dbReference type="PROSITE" id="PS00211">
    <property type="entry name" value="ABC_TRANSPORTER_1"/>
    <property type="match status" value="1"/>
</dbReference>
<evidence type="ECO:0000256" key="5">
    <source>
        <dbReference type="ARBA" id="ARBA00022741"/>
    </source>
</evidence>
<keyword evidence="5" id="KW-0547">Nucleotide-binding</keyword>
<dbReference type="NCBIfam" id="TIGR01727">
    <property type="entry name" value="oligo_HPY"/>
    <property type="match status" value="1"/>
</dbReference>
<dbReference type="Pfam" id="PF08352">
    <property type="entry name" value="oligo_HPY"/>
    <property type="match status" value="1"/>
</dbReference>
<comment type="subcellular location">
    <subcellularLocation>
        <location evidence="1">Cell membrane</location>
        <topology evidence="1">Peripheral membrane protein</topology>
    </subcellularLocation>
</comment>
<name>A0ABY5JZG0_9BACI</name>
<dbReference type="InterPro" id="IPR017871">
    <property type="entry name" value="ABC_transporter-like_CS"/>
</dbReference>
<dbReference type="InterPro" id="IPR050388">
    <property type="entry name" value="ABC_Ni/Peptide_Import"/>
</dbReference>
<accession>A0ABY5JZG0</accession>
<evidence type="ECO:0000256" key="1">
    <source>
        <dbReference type="ARBA" id="ARBA00004202"/>
    </source>
</evidence>
<keyword evidence="7" id="KW-0472">Membrane</keyword>
<dbReference type="PANTHER" id="PTHR43297:SF2">
    <property type="entry name" value="DIPEPTIDE TRANSPORT ATP-BINDING PROTEIN DPPD"/>
    <property type="match status" value="1"/>
</dbReference>
<evidence type="ECO:0000256" key="7">
    <source>
        <dbReference type="ARBA" id="ARBA00023136"/>
    </source>
</evidence>
<comment type="similarity">
    <text evidence="2">Belongs to the ABC transporter superfamily.</text>
</comment>